<proteinExistence type="predicted"/>
<reference evidence="2" key="1">
    <citation type="journal article" date="2019" name="Sci. Rep.">
        <title>Draft genome of Tanacetum cinerariifolium, the natural source of mosquito coil.</title>
        <authorList>
            <person name="Yamashiro T."/>
            <person name="Shiraishi A."/>
            <person name="Satake H."/>
            <person name="Nakayama K."/>
        </authorList>
    </citation>
    <scope>NUCLEOTIDE SEQUENCE</scope>
</reference>
<feature type="region of interest" description="Disordered" evidence="1">
    <location>
        <begin position="1"/>
        <end position="34"/>
    </location>
</feature>
<dbReference type="EMBL" id="BKCJ011134484">
    <property type="protein sequence ID" value="GFC91909.1"/>
    <property type="molecule type" value="Genomic_DNA"/>
</dbReference>
<protein>
    <submittedName>
        <fullName evidence="2">Uncharacterized protein</fullName>
    </submittedName>
</protein>
<dbReference type="AlphaFoldDB" id="A0A699S362"/>
<sequence length="90" mass="9602">RLTLAATPPPPSTTPTTSSNTTETTTSTTADEATKGVFVCGGQQPRGACLLRDSSKRGVPFGFVLLLTDLGVFVRGGRQQQRRVCCRFNN</sequence>
<evidence type="ECO:0000256" key="1">
    <source>
        <dbReference type="SAM" id="MobiDB-lite"/>
    </source>
</evidence>
<evidence type="ECO:0000313" key="2">
    <source>
        <dbReference type="EMBL" id="GFC91909.1"/>
    </source>
</evidence>
<organism evidence="2">
    <name type="scientific">Tanacetum cinerariifolium</name>
    <name type="common">Dalmatian daisy</name>
    <name type="synonym">Chrysanthemum cinerariifolium</name>
    <dbReference type="NCBI Taxonomy" id="118510"/>
    <lineage>
        <taxon>Eukaryota</taxon>
        <taxon>Viridiplantae</taxon>
        <taxon>Streptophyta</taxon>
        <taxon>Embryophyta</taxon>
        <taxon>Tracheophyta</taxon>
        <taxon>Spermatophyta</taxon>
        <taxon>Magnoliopsida</taxon>
        <taxon>eudicotyledons</taxon>
        <taxon>Gunneridae</taxon>
        <taxon>Pentapetalae</taxon>
        <taxon>asterids</taxon>
        <taxon>campanulids</taxon>
        <taxon>Asterales</taxon>
        <taxon>Asteraceae</taxon>
        <taxon>Asteroideae</taxon>
        <taxon>Anthemideae</taxon>
        <taxon>Anthemidinae</taxon>
        <taxon>Tanacetum</taxon>
    </lineage>
</organism>
<name>A0A699S362_TANCI</name>
<gene>
    <name evidence="2" type="ORF">Tci_863879</name>
</gene>
<accession>A0A699S362</accession>
<feature type="compositionally biased region" description="Low complexity" evidence="1">
    <location>
        <begin position="14"/>
        <end position="29"/>
    </location>
</feature>
<comment type="caution">
    <text evidence="2">The sequence shown here is derived from an EMBL/GenBank/DDBJ whole genome shotgun (WGS) entry which is preliminary data.</text>
</comment>
<feature type="non-terminal residue" evidence="2">
    <location>
        <position position="1"/>
    </location>
</feature>